<evidence type="ECO:0000256" key="6">
    <source>
        <dbReference type="ARBA" id="ARBA00025911"/>
    </source>
</evidence>
<keyword evidence="5" id="KW-0539">Nucleus</keyword>
<dbReference type="Gramene" id="C.cajan_46099.t">
    <property type="protein sequence ID" value="C.cajan_46099.t.cds1"/>
    <property type="gene ID" value="C.cajan_46099"/>
</dbReference>
<evidence type="ECO:0000256" key="4">
    <source>
        <dbReference type="ARBA" id="ARBA00023163"/>
    </source>
</evidence>
<protein>
    <submittedName>
        <fullName evidence="10">Nuclear transcription factor Y subunit C-2</fullName>
    </submittedName>
</protein>
<dbReference type="Proteomes" id="UP000075243">
    <property type="component" value="Unassembled WGS sequence"/>
</dbReference>
<dbReference type="AlphaFoldDB" id="A0A151QV74"/>
<organism evidence="10 11">
    <name type="scientific">Cajanus cajan</name>
    <name type="common">Pigeon pea</name>
    <name type="synonym">Cajanus indicus</name>
    <dbReference type="NCBI Taxonomy" id="3821"/>
    <lineage>
        <taxon>Eukaryota</taxon>
        <taxon>Viridiplantae</taxon>
        <taxon>Streptophyta</taxon>
        <taxon>Embryophyta</taxon>
        <taxon>Tracheophyta</taxon>
        <taxon>Spermatophyta</taxon>
        <taxon>Magnoliopsida</taxon>
        <taxon>eudicotyledons</taxon>
        <taxon>Gunneridae</taxon>
        <taxon>Pentapetalae</taxon>
        <taxon>rosids</taxon>
        <taxon>fabids</taxon>
        <taxon>Fabales</taxon>
        <taxon>Fabaceae</taxon>
        <taxon>Papilionoideae</taxon>
        <taxon>50 kb inversion clade</taxon>
        <taxon>NPAAA clade</taxon>
        <taxon>indigoferoid/millettioid clade</taxon>
        <taxon>Phaseoleae</taxon>
        <taxon>Cajanus</taxon>
    </lineage>
</organism>
<dbReference type="GO" id="GO:0000981">
    <property type="term" value="F:DNA-binding transcription factor activity, RNA polymerase II-specific"/>
    <property type="evidence" value="ECO:0007669"/>
    <property type="project" value="TreeGrafter"/>
</dbReference>
<evidence type="ECO:0000256" key="7">
    <source>
        <dbReference type="ARBA" id="ARBA00038129"/>
    </source>
</evidence>
<evidence type="ECO:0000256" key="1">
    <source>
        <dbReference type="ARBA" id="ARBA00004123"/>
    </source>
</evidence>
<dbReference type="PANTHER" id="PTHR10252">
    <property type="entry name" value="HISTONE-LIKE TRANSCRIPTION FACTOR CCAAT-RELATED"/>
    <property type="match status" value="1"/>
</dbReference>
<gene>
    <name evidence="10" type="ORF">KK1_044881</name>
</gene>
<evidence type="ECO:0000256" key="8">
    <source>
        <dbReference type="ARBA" id="ARBA00059992"/>
    </source>
</evidence>
<keyword evidence="2" id="KW-0805">Transcription regulation</keyword>
<dbReference type="OMA" id="ANEMFIM"/>
<comment type="similarity">
    <text evidence="7">Belongs to the NFYC/HAP5 subunit family.</text>
</comment>
<reference evidence="10" key="1">
    <citation type="journal article" date="2012" name="Nat. Biotechnol.">
        <title>Draft genome sequence of pigeonpea (Cajanus cajan), an orphan legume crop of resource-poor farmers.</title>
        <authorList>
            <person name="Varshney R.K."/>
            <person name="Chen W."/>
            <person name="Li Y."/>
            <person name="Bharti A.K."/>
            <person name="Saxena R.K."/>
            <person name="Schlueter J.A."/>
            <person name="Donoghue M.T."/>
            <person name="Azam S."/>
            <person name="Fan G."/>
            <person name="Whaley A.M."/>
            <person name="Farmer A.D."/>
            <person name="Sheridan J."/>
            <person name="Iwata A."/>
            <person name="Tuteja R."/>
            <person name="Penmetsa R.V."/>
            <person name="Wu W."/>
            <person name="Upadhyaya H.D."/>
            <person name="Yang S.P."/>
            <person name="Shah T."/>
            <person name="Saxena K.B."/>
            <person name="Michael T."/>
            <person name="McCombie W.R."/>
            <person name="Yang B."/>
            <person name="Zhang G."/>
            <person name="Yang H."/>
            <person name="Wang J."/>
            <person name="Spillane C."/>
            <person name="Cook D.R."/>
            <person name="May G.D."/>
            <person name="Xu X."/>
            <person name="Jackson S.A."/>
        </authorList>
    </citation>
    <scope>NUCLEOTIDE SEQUENCE [LARGE SCALE GENOMIC DNA]</scope>
</reference>
<evidence type="ECO:0000256" key="5">
    <source>
        <dbReference type="ARBA" id="ARBA00023242"/>
    </source>
</evidence>
<dbReference type="FunFam" id="1.10.20.10:FF:000062">
    <property type="entry name" value="Nuclear transcription factor Y subunit C"/>
    <property type="match status" value="1"/>
</dbReference>
<feature type="domain" description="Transcription factor CBF/NF-Y/archaeal histone" evidence="9">
    <location>
        <begin position="47"/>
        <end position="109"/>
    </location>
</feature>
<dbReference type="InterPro" id="IPR009072">
    <property type="entry name" value="Histone-fold"/>
</dbReference>
<accession>A0A151QV74</accession>
<dbReference type="GO" id="GO:0005634">
    <property type="term" value="C:nucleus"/>
    <property type="evidence" value="ECO:0007669"/>
    <property type="project" value="UniProtKB-SubCell"/>
</dbReference>
<proteinExistence type="inferred from homology"/>
<sequence>MPEPSLPSPPSPPRPKPIFNVHSQLLNFRAQQLQEVKNITDFKTHALPLEHIKRIMKYDEDVDVISSDACVVFSKACEMFIKQLTLRSWFHVEENKKETVQRCHIATAISHPVEYDFLTDTVPRDDIDVHIDTQMGQGP</sequence>
<comment type="subunit">
    <text evidence="6">Heterotrimeric transcription factor composed of three components, NF-YA, NF-YB and NF-YC. NF-YB and NF-YC must interact and dimerize for NF-YA association and DNA binding.</text>
</comment>
<dbReference type="PANTHER" id="PTHR10252:SF8">
    <property type="entry name" value="NUCLEAR TRANSCRIPTION FACTOR Y SUBUNIT GAMMA"/>
    <property type="match status" value="1"/>
</dbReference>
<dbReference type="Gene3D" id="1.10.20.10">
    <property type="entry name" value="Histone, subunit A"/>
    <property type="match status" value="1"/>
</dbReference>
<evidence type="ECO:0000313" key="10">
    <source>
        <dbReference type="EMBL" id="KYP34194.1"/>
    </source>
</evidence>
<dbReference type="EMBL" id="KQ484658">
    <property type="protein sequence ID" value="KYP34194.1"/>
    <property type="molecule type" value="Genomic_DNA"/>
</dbReference>
<evidence type="ECO:0000313" key="11">
    <source>
        <dbReference type="Proteomes" id="UP000075243"/>
    </source>
</evidence>
<dbReference type="InterPro" id="IPR050568">
    <property type="entry name" value="Transcr_DNA_Rep_Reg"/>
</dbReference>
<dbReference type="Pfam" id="PF00808">
    <property type="entry name" value="CBFD_NFYB_HMF"/>
    <property type="match status" value="1"/>
</dbReference>
<comment type="subcellular location">
    <subcellularLocation>
        <location evidence="1">Nucleus</location>
    </subcellularLocation>
</comment>
<dbReference type="InterPro" id="IPR003958">
    <property type="entry name" value="CBFA_NFYB_domain"/>
</dbReference>
<evidence type="ECO:0000259" key="9">
    <source>
        <dbReference type="Pfam" id="PF00808"/>
    </source>
</evidence>
<evidence type="ECO:0000256" key="2">
    <source>
        <dbReference type="ARBA" id="ARBA00023015"/>
    </source>
</evidence>
<dbReference type="GO" id="GO:0046982">
    <property type="term" value="F:protein heterodimerization activity"/>
    <property type="evidence" value="ECO:0007669"/>
    <property type="project" value="InterPro"/>
</dbReference>
<dbReference type="CDD" id="cd22908">
    <property type="entry name" value="HFD_NFYC-like"/>
    <property type="match status" value="1"/>
</dbReference>
<keyword evidence="11" id="KW-1185">Reference proteome</keyword>
<evidence type="ECO:0000256" key="3">
    <source>
        <dbReference type="ARBA" id="ARBA00023125"/>
    </source>
</evidence>
<dbReference type="STRING" id="3821.A0A151QV74"/>
<dbReference type="GO" id="GO:0000978">
    <property type="term" value="F:RNA polymerase II cis-regulatory region sequence-specific DNA binding"/>
    <property type="evidence" value="ECO:0007669"/>
    <property type="project" value="TreeGrafter"/>
</dbReference>
<name>A0A151QV74_CAJCA</name>
<keyword evidence="3" id="KW-0238">DNA-binding</keyword>
<comment type="function">
    <text evidence="8">Stimulates the transcription of various genes by recognizing and binding to a CCAAT motif in promoters.</text>
</comment>
<keyword evidence="4" id="KW-0804">Transcription</keyword>
<dbReference type="SUPFAM" id="SSF47113">
    <property type="entry name" value="Histone-fold"/>
    <property type="match status" value="1"/>
</dbReference>